<dbReference type="SMART" id="SM00240">
    <property type="entry name" value="FHA"/>
    <property type="match status" value="1"/>
</dbReference>
<proteinExistence type="predicted"/>
<keyword evidence="4" id="KW-1185">Reference proteome</keyword>
<evidence type="ECO:0000313" key="4">
    <source>
        <dbReference type="Proteomes" id="UP001415857"/>
    </source>
</evidence>
<dbReference type="Pfam" id="PF13325">
    <property type="entry name" value="MCRS_N"/>
    <property type="match status" value="1"/>
</dbReference>
<dbReference type="GO" id="GO:0002151">
    <property type="term" value="F:G-quadruplex RNA binding"/>
    <property type="evidence" value="ECO:0007669"/>
    <property type="project" value="InterPro"/>
</dbReference>
<dbReference type="SUPFAM" id="SSF49879">
    <property type="entry name" value="SMAD/FHA domain"/>
    <property type="match status" value="1"/>
</dbReference>
<dbReference type="PROSITE" id="PS50006">
    <property type="entry name" value="FHA_DOMAIN"/>
    <property type="match status" value="1"/>
</dbReference>
<name>A0AAP0RUD3_LIQFO</name>
<dbReference type="GO" id="GO:0045944">
    <property type="term" value="P:positive regulation of transcription by RNA polymerase II"/>
    <property type="evidence" value="ECO:0007669"/>
    <property type="project" value="TreeGrafter"/>
</dbReference>
<feature type="region of interest" description="Disordered" evidence="1">
    <location>
        <begin position="233"/>
        <end position="255"/>
    </location>
</feature>
<dbReference type="EMBL" id="JBBPBK010000005">
    <property type="protein sequence ID" value="KAK9284940.1"/>
    <property type="molecule type" value="Genomic_DNA"/>
</dbReference>
<organism evidence="3 4">
    <name type="scientific">Liquidambar formosana</name>
    <name type="common">Formosan gum</name>
    <dbReference type="NCBI Taxonomy" id="63359"/>
    <lineage>
        <taxon>Eukaryota</taxon>
        <taxon>Viridiplantae</taxon>
        <taxon>Streptophyta</taxon>
        <taxon>Embryophyta</taxon>
        <taxon>Tracheophyta</taxon>
        <taxon>Spermatophyta</taxon>
        <taxon>Magnoliopsida</taxon>
        <taxon>eudicotyledons</taxon>
        <taxon>Gunneridae</taxon>
        <taxon>Pentapetalae</taxon>
        <taxon>Saxifragales</taxon>
        <taxon>Altingiaceae</taxon>
        <taxon>Liquidambar</taxon>
    </lineage>
</organism>
<evidence type="ECO:0000256" key="1">
    <source>
        <dbReference type="SAM" id="MobiDB-lite"/>
    </source>
</evidence>
<dbReference type="AlphaFoldDB" id="A0AAP0RUD3"/>
<comment type="caution">
    <text evidence="3">The sequence shown here is derived from an EMBL/GenBank/DDBJ whole genome shotgun (WGS) entry which is preliminary data.</text>
</comment>
<evidence type="ECO:0000259" key="2">
    <source>
        <dbReference type="PROSITE" id="PS50006"/>
    </source>
</evidence>
<dbReference type="InterPro" id="IPR037912">
    <property type="entry name" value="MCRS1"/>
</dbReference>
<reference evidence="3 4" key="1">
    <citation type="journal article" date="2024" name="Plant J.">
        <title>Genome sequences and population genomics reveal climatic adaptation and genomic divergence between two closely related sweetgum species.</title>
        <authorList>
            <person name="Xu W.Q."/>
            <person name="Ren C.Q."/>
            <person name="Zhang X.Y."/>
            <person name="Comes H.P."/>
            <person name="Liu X.H."/>
            <person name="Li Y.G."/>
            <person name="Kettle C.J."/>
            <person name="Jalonen R."/>
            <person name="Gaisberger H."/>
            <person name="Ma Y.Z."/>
            <person name="Qiu Y.X."/>
        </authorList>
    </citation>
    <scope>NUCLEOTIDE SEQUENCE [LARGE SCALE GENOMIC DNA]</scope>
    <source>
        <strain evidence="3">Hangzhou</strain>
    </source>
</reference>
<dbReference type="GO" id="GO:0044545">
    <property type="term" value="C:NSL complex"/>
    <property type="evidence" value="ECO:0007669"/>
    <property type="project" value="TreeGrafter"/>
</dbReference>
<dbReference type="InterPro" id="IPR008984">
    <property type="entry name" value="SMAD_FHA_dom_sf"/>
</dbReference>
<dbReference type="GO" id="GO:0071339">
    <property type="term" value="C:MLL1 complex"/>
    <property type="evidence" value="ECO:0007669"/>
    <property type="project" value="InterPro"/>
</dbReference>
<dbReference type="CDD" id="cd22687">
    <property type="entry name" value="FHA_MCRS1"/>
    <property type="match status" value="1"/>
</dbReference>
<protein>
    <recommendedName>
        <fullName evidence="2">FHA domain-containing protein</fullName>
    </recommendedName>
</protein>
<dbReference type="Proteomes" id="UP001415857">
    <property type="component" value="Unassembled WGS sequence"/>
</dbReference>
<dbReference type="Gene3D" id="2.60.200.20">
    <property type="match status" value="1"/>
</dbReference>
<dbReference type="PANTHER" id="PTHR13233">
    <property type="entry name" value="MICROSPHERULE PROTEIN 1"/>
    <property type="match status" value="1"/>
</dbReference>
<feature type="compositionally biased region" description="Basic and acidic residues" evidence="1">
    <location>
        <begin position="233"/>
        <end position="245"/>
    </location>
</feature>
<sequence length="853" mass="93665">MAATASQSPWNPEDDLRLKNAVEAGASLEALAKGAVQFSRRFTVKELQDRWRSLLYDPEISAEASARMVEFELSAPNIASKLNRSGNSKESVEVSAKRKVESVRRLYYAMRKRICGEPFNSTDLSFIGAPNVNGCIGHGGGCQEHMTLDNKPPVGSCMLGGHISNHYGIQETGLNIPHHALPEIRRDVAAANAVSGITNPFLAGLPNSLEDNHPNGIVRKDCFYGFHDDVSSSIKESEKNGERHPIPQTPGDNLVGSGNCSGIEEVGPSRALTDADILKADNLEAKSLSAFDSMNNDLGNVCSGFEGSHRFNSPVSDGSASIHSMGFSSPHPRVPLWRMTEDISAPAMPITVSLRDESQGEQDTPRLPDDDDCLLQFANEDDLLLMHVDGDDTMDKSCYDNVNSLLLSSPTYSHEDDVPHLSEPKTLVSDTCLAIPCNACPAELNVINNPLHTNHGVQHGVCYSEVNVTPSTSVSNPQSPELHGRFMYCTLNSEDPEIPCNDDILFPTAFDSAVTLPLSEEASDPPSIYDNQKDGERFLAQSITGSQMIGPDELPEISPNHPIVGCGFKFEWPYGRCLVGASRHLNNARVEPGQCRSANAAPNSAMDGALKEEAKNAKLEELDPPATFGEYQPLAEPYSFTMAHLEPVVNPSTSDQEEFESDGDVPYFSDIEAMILEMDLCPYDQDSYVSGEVARYQYEDTKRTVVRLEQCARSSLRRAIASQGALAILYGRHMKYYIKKAEVILGRATDDNDVDIDLGREGRANKISRRQASIKMERDGSFFLKNLGKSSISVNGKDVTTGQLLNLSSSCLIEIREMSFVFEVNHKSVRQYLAKKSQENNTNFEWSPEEFHQ</sequence>
<gene>
    <name evidence="3" type="ORF">L1049_024122</name>
</gene>
<feature type="domain" description="FHA" evidence="2">
    <location>
        <begin position="743"/>
        <end position="799"/>
    </location>
</feature>
<dbReference type="Pfam" id="PF00498">
    <property type="entry name" value="FHA"/>
    <property type="match status" value="1"/>
</dbReference>
<dbReference type="InterPro" id="IPR025999">
    <property type="entry name" value="MCRS_N"/>
</dbReference>
<dbReference type="InterPro" id="IPR000253">
    <property type="entry name" value="FHA_dom"/>
</dbReference>
<accession>A0AAP0RUD3</accession>
<dbReference type="GO" id="GO:0031011">
    <property type="term" value="C:Ino80 complex"/>
    <property type="evidence" value="ECO:0007669"/>
    <property type="project" value="InterPro"/>
</dbReference>
<evidence type="ECO:0000313" key="3">
    <source>
        <dbReference type="EMBL" id="KAK9284940.1"/>
    </source>
</evidence>
<dbReference type="PANTHER" id="PTHR13233:SF13">
    <property type="entry name" value="FHA DOMAIN-CONTAINING PROTEIN"/>
    <property type="match status" value="1"/>
</dbReference>